<dbReference type="Gene3D" id="1.10.510.10">
    <property type="entry name" value="Transferase(Phosphotransferase) domain 1"/>
    <property type="match status" value="2"/>
</dbReference>
<name>K5X3G8_AGABU</name>
<dbReference type="EMBL" id="JH971395">
    <property type="protein sequence ID" value="EKM77477.1"/>
    <property type="molecule type" value="Genomic_DNA"/>
</dbReference>
<gene>
    <name evidence="2" type="ORF">AGABI1DRAFT_130178</name>
</gene>
<dbReference type="SUPFAM" id="SSF56112">
    <property type="entry name" value="Protein kinase-like (PK-like)"/>
    <property type="match status" value="2"/>
</dbReference>
<dbReference type="InterPro" id="IPR000719">
    <property type="entry name" value="Prot_kinase_dom"/>
</dbReference>
<feature type="domain" description="Protein kinase" evidence="1">
    <location>
        <begin position="1"/>
        <end position="307"/>
    </location>
</feature>
<dbReference type="HOGENOM" id="CLU_013564_0_0_1"/>
<organism evidence="2 3">
    <name type="scientific">Agaricus bisporus var. burnettii (strain JB137-S8 / ATCC MYA-4627 / FGSC 10392)</name>
    <name type="common">White button mushroom</name>
    <dbReference type="NCBI Taxonomy" id="597362"/>
    <lineage>
        <taxon>Eukaryota</taxon>
        <taxon>Fungi</taxon>
        <taxon>Dikarya</taxon>
        <taxon>Basidiomycota</taxon>
        <taxon>Agaricomycotina</taxon>
        <taxon>Agaricomycetes</taxon>
        <taxon>Agaricomycetidae</taxon>
        <taxon>Agaricales</taxon>
        <taxon>Agaricineae</taxon>
        <taxon>Agaricaceae</taxon>
        <taxon>Agaricus</taxon>
    </lineage>
</organism>
<dbReference type="RefSeq" id="XP_007331761.1">
    <property type="nucleotide sequence ID" value="XM_007331699.1"/>
</dbReference>
<dbReference type="PANTHER" id="PTHR44167:SF24">
    <property type="entry name" value="SERINE_THREONINE-PROTEIN KINASE CHK2"/>
    <property type="match status" value="1"/>
</dbReference>
<accession>K5X3G8</accession>
<dbReference type="PROSITE" id="PS00108">
    <property type="entry name" value="PROTEIN_KINASE_ST"/>
    <property type="match status" value="1"/>
</dbReference>
<dbReference type="GO" id="GO:0004674">
    <property type="term" value="F:protein serine/threonine kinase activity"/>
    <property type="evidence" value="ECO:0007669"/>
    <property type="project" value="TreeGrafter"/>
</dbReference>
<dbReference type="GO" id="GO:0044773">
    <property type="term" value="P:mitotic DNA damage checkpoint signaling"/>
    <property type="evidence" value="ECO:0007669"/>
    <property type="project" value="TreeGrafter"/>
</dbReference>
<dbReference type="PANTHER" id="PTHR44167">
    <property type="entry name" value="OVARIAN-SPECIFIC SERINE/THREONINE-PROTEIN KINASE LOK-RELATED"/>
    <property type="match status" value="1"/>
</dbReference>
<protein>
    <recommendedName>
        <fullName evidence="1">Protein kinase domain-containing protein</fullName>
    </recommendedName>
</protein>
<dbReference type="Proteomes" id="UP000008493">
    <property type="component" value="Unassembled WGS sequence"/>
</dbReference>
<feature type="domain" description="Protein kinase" evidence="1">
    <location>
        <begin position="381"/>
        <end position="861"/>
    </location>
</feature>
<dbReference type="GO" id="GO:0005634">
    <property type="term" value="C:nucleus"/>
    <property type="evidence" value="ECO:0007669"/>
    <property type="project" value="TreeGrafter"/>
</dbReference>
<dbReference type="KEGG" id="abp:AGABI1DRAFT130178"/>
<reference evidence="3" key="1">
    <citation type="journal article" date="2012" name="Proc. Natl. Acad. Sci. U.S.A.">
        <title>Genome sequence of the button mushroom Agaricus bisporus reveals mechanisms governing adaptation to a humic-rich ecological niche.</title>
        <authorList>
            <person name="Morin E."/>
            <person name="Kohler A."/>
            <person name="Baker A.R."/>
            <person name="Foulongne-Oriol M."/>
            <person name="Lombard V."/>
            <person name="Nagy L.G."/>
            <person name="Ohm R.A."/>
            <person name="Patyshakuliyeva A."/>
            <person name="Brun A."/>
            <person name="Aerts A.L."/>
            <person name="Bailey A.M."/>
            <person name="Billette C."/>
            <person name="Coutinho P.M."/>
            <person name="Deakin G."/>
            <person name="Doddapaneni H."/>
            <person name="Floudas D."/>
            <person name="Grimwood J."/>
            <person name="Hilden K."/>
            <person name="Kuees U."/>
            <person name="LaButti K.M."/>
            <person name="Lapidus A."/>
            <person name="Lindquist E.A."/>
            <person name="Lucas S.M."/>
            <person name="Murat C."/>
            <person name="Riley R.W."/>
            <person name="Salamov A.A."/>
            <person name="Schmutz J."/>
            <person name="Subramanian V."/>
            <person name="Woesten H.A.B."/>
            <person name="Xu J."/>
            <person name="Eastwood D.C."/>
            <person name="Foster G.D."/>
            <person name="Sonnenberg A.S."/>
            <person name="Cullen D."/>
            <person name="de Vries R.P."/>
            <person name="Lundell T."/>
            <person name="Hibbett D.S."/>
            <person name="Henrissat B."/>
            <person name="Burton K.S."/>
            <person name="Kerrigan R.W."/>
            <person name="Challen M.P."/>
            <person name="Grigoriev I.V."/>
            <person name="Martin F."/>
        </authorList>
    </citation>
    <scope>NUCLEOTIDE SEQUENCE [LARGE SCALE GENOMIC DNA]</scope>
    <source>
        <strain evidence="3">JB137-S8 / ATCC MYA-4627 / FGSC 10392</strain>
    </source>
</reference>
<sequence length="948" mass="110855">MSALLSGIHLRLWNGFSDRATRCMRAMSFLRQGKIAYAQETHDPSHHVAIKLIVTDSDEHRILQFLHSQGMEVLKENCLVPVLDILSNGPFSFVNVRWSNVVEFPRRGPIRNVIRIMHSLLRALAFLHENNILHRDIKPENALVSHFADDGATYRDHSVRKRLQWSNELIYCLFDFDISMMLPADTDRARCRLSYKLAWDGSGYQPDDTMQGEFDYDPFAYDVGMLGRVLCVDYQHLAPQIPMLAPFLDRMVTRNIPLRFNAAQALQFFEAFLPEISEEVLDSVYYEKTKASDYEWDRWEGLPPDFIKKWEDYREPPVPFSTTVLRWIYSFERMTYILPVNNDDADINERIAFWDSPTTLEWFLRRGYTLYVRNELTDQPWYSEPLLGCEHSSEMQHPYPHYGTDEGSETPLPRKQGKIAYAQETHDPSHHVAIKLIVTDSEEHRILRFLQSQGMEAVKENCLIPVLDILSNGPFSFNARWGSVVYFPKRGPIRSVICIMHSLLKALAFLHENNILHRDIKPDNVLVSHFADDATTYMDDSVRKRLQWSNDLIYCLFDFDISMMLPADTNRARCRLSYKLAWDGSGYQPDDTTQGEFDYNPFAYDVGMLGRVLCVDYQHLAPQIPMLAPFLDRMVTRNIPLRFNAAQALQFFEAFLPEISEEVLDSVYYEKTKASDYEWDRWEGLPPDFIKKWEDYREPPVPFSTTVLRWLFSFERMPYILPVDIKLENVLVSHFADDTDDYVSNSVRKQLQWSDQLSYCLFDFDISIMLPEDTDRAKCRLPYRLSWHGSGWQPNDTLQGEFDYNPFAYDVGTLGRVLCLTYPHLLPRIPMFAPFLDKMVTRTVALRFSAEEALAFFEKILPEIPEEVMNIECPEYQGVSDYETDRWEGLAPEFIKKWENYREPPIPFATTVLRRLCSFDRMRYIVSAVRLFFFRISLVPVQIGLFPQ</sequence>
<evidence type="ECO:0000313" key="3">
    <source>
        <dbReference type="Proteomes" id="UP000008493"/>
    </source>
</evidence>
<proteinExistence type="predicted"/>
<dbReference type="PROSITE" id="PS50011">
    <property type="entry name" value="PROTEIN_KINASE_DOM"/>
    <property type="match status" value="2"/>
</dbReference>
<dbReference type="SMART" id="SM00220">
    <property type="entry name" value="S_TKc"/>
    <property type="match status" value="1"/>
</dbReference>
<evidence type="ECO:0000313" key="2">
    <source>
        <dbReference type="EMBL" id="EKM77477.1"/>
    </source>
</evidence>
<dbReference type="InParanoid" id="K5X3G8"/>
<keyword evidence="3" id="KW-1185">Reference proteome</keyword>
<dbReference type="eggNOG" id="ENOG502SVBW">
    <property type="taxonomic scope" value="Eukaryota"/>
</dbReference>
<dbReference type="OrthoDB" id="2722301at2759"/>
<dbReference type="AlphaFoldDB" id="K5X3G8"/>
<dbReference type="InterPro" id="IPR008271">
    <property type="entry name" value="Ser/Thr_kinase_AS"/>
</dbReference>
<evidence type="ECO:0000259" key="1">
    <source>
        <dbReference type="PROSITE" id="PS50011"/>
    </source>
</evidence>
<dbReference type="GeneID" id="18827167"/>
<dbReference type="STRING" id="597362.K5X3G8"/>
<dbReference type="Pfam" id="PF00069">
    <property type="entry name" value="Pkinase"/>
    <property type="match status" value="2"/>
</dbReference>
<dbReference type="InterPro" id="IPR011009">
    <property type="entry name" value="Kinase-like_dom_sf"/>
</dbReference>
<dbReference type="GO" id="GO:0005524">
    <property type="term" value="F:ATP binding"/>
    <property type="evidence" value="ECO:0007669"/>
    <property type="project" value="InterPro"/>
</dbReference>
<dbReference type="OMA" id="IYCLFDF"/>